<evidence type="ECO:0000313" key="2">
    <source>
        <dbReference type="Proteomes" id="UP001556367"/>
    </source>
</evidence>
<sequence>MRVTTTGGISRVARLLTRPDLPILSFKAVLDGWDTHALTIVDNLDRLLTFFLVIDFSSPRERDFYPHELLRALEDHTLPRLPRLLQMSIVHFYFSASGWYRSPP</sequence>
<dbReference type="Proteomes" id="UP001556367">
    <property type="component" value="Unassembled WGS sequence"/>
</dbReference>
<comment type="caution">
    <text evidence="1">The sequence shown here is derived from an EMBL/GenBank/DDBJ whole genome shotgun (WGS) entry which is preliminary data.</text>
</comment>
<organism evidence="1 2">
    <name type="scientific">Hohenbuehelia grisea</name>
    <dbReference type="NCBI Taxonomy" id="104357"/>
    <lineage>
        <taxon>Eukaryota</taxon>
        <taxon>Fungi</taxon>
        <taxon>Dikarya</taxon>
        <taxon>Basidiomycota</taxon>
        <taxon>Agaricomycotina</taxon>
        <taxon>Agaricomycetes</taxon>
        <taxon>Agaricomycetidae</taxon>
        <taxon>Agaricales</taxon>
        <taxon>Pleurotineae</taxon>
        <taxon>Pleurotaceae</taxon>
        <taxon>Hohenbuehelia</taxon>
    </lineage>
</organism>
<gene>
    <name evidence="1" type="ORF">HGRIS_004196</name>
</gene>
<protein>
    <submittedName>
        <fullName evidence="1">Uncharacterized protein</fullName>
    </submittedName>
</protein>
<accession>A0ABR3JHS3</accession>
<proteinExistence type="predicted"/>
<name>A0ABR3JHS3_9AGAR</name>
<reference evidence="2" key="1">
    <citation type="submission" date="2024-06" db="EMBL/GenBank/DDBJ databases">
        <title>Multi-omics analyses provide insights into the biosynthesis of the anticancer antibiotic pleurotin in Hohenbuehelia grisea.</title>
        <authorList>
            <person name="Weaver J.A."/>
            <person name="Alberti F."/>
        </authorList>
    </citation>
    <scope>NUCLEOTIDE SEQUENCE [LARGE SCALE GENOMIC DNA]</scope>
    <source>
        <strain evidence="2">T-177</strain>
    </source>
</reference>
<evidence type="ECO:0000313" key="1">
    <source>
        <dbReference type="EMBL" id="KAL0955310.1"/>
    </source>
</evidence>
<keyword evidence="2" id="KW-1185">Reference proteome</keyword>
<dbReference type="EMBL" id="JASNQZ010000007">
    <property type="protein sequence ID" value="KAL0955310.1"/>
    <property type="molecule type" value="Genomic_DNA"/>
</dbReference>